<dbReference type="RefSeq" id="WP_243917924.1">
    <property type="nucleotide sequence ID" value="NZ_JALHLG010000003.1"/>
</dbReference>
<dbReference type="GO" id="GO:0016787">
    <property type="term" value="F:hydrolase activity"/>
    <property type="evidence" value="ECO:0007669"/>
    <property type="project" value="UniProtKB-KW"/>
</dbReference>
<feature type="domain" description="Beta-mannosidase-like galactose-binding" evidence="3">
    <location>
        <begin position="956"/>
        <end position="1027"/>
    </location>
</feature>
<name>A0ABT0BM07_9SPHN</name>
<dbReference type="InterPro" id="IPR008979">
    <property type="entry name" value="Galactose-bd-like_sf"/>
</dbReference>
<gene>
    <name evidence="4" type="ORF">MTR66_03440</name>
</gene>
<dbReference type="PANTHER" id="PTHR43817:SF1">
    <property type="entry name" value="HYDROLASE, FAMILY 43, PUTATIVE (AFU_ORTHOLOGUE AFUA_3G01660)-RELATED"/>
    <property type="match status" value="1"/>
</dbReference>
<dbReference type="Pfam" id="PF17132">
    <property type="entry name" value="Glyco_hydro_106"/>
    <property type="match status" value="1"/>
</dbReference>
<sequence>MSARPRTWWHWLNGNITIDGIDKDLVWLASVGIGGVQNFDASLTTPQIVDKRLVYMDPDWKAAFRHAVERADAHGLEFAIASSPGWSETGGPWVRPEDGMKKLTWSETVLPGGQPFKGKLAPPPSKTGPYQTVSVEEVFGDPGAKKAAAPQASGDIAVLAVPMAQAPLPAATFAKRADGSSADLAALTGADLESAVEIPAGTAENPATLTIGYVRPVTVGSARLFIQDAQPPFAPPRYRVRLQALEGDTWRDVSDIPLGAAAATVSFKPVTAARFRIAVTPGPGRPAGGLGSVPGAVVMNLFPPKSTTHIAIGQFELFAQERVNQAEAKAGFGTVPNYYAIATKQVVKGPAPAQVIDLTGKLKPDGTLDWTPPKGSSWRVLRFGWSLTGKTNHPATAEATGLEVDKYDAAAVERYINGYLAMYRDTVGADNIGTKGIRALLTDSIEVGASNWTPRMIAEFKARRGYDPLPWMPALAGTIIGSAAQSDKFLYDYRRTLADLIADAHYGTIAKVAHAHGLKVYGEALEDGRPVLGDDLDMRHYADVPMSALWTFPKGGKPRPGLMGDMKGASSVAHFYGQNLVAAESMTAAFSPWAFAPHDLKHVIDLEFLQGVNRPVIHTSPHSPSDTKLPGLSLGPFGQYFNRHETWADMARPWIDYIARSGYMLQQGRDAADIAVFYGEESPVTVLYGQGAPKWQPQGHAFDLVNAKMLASLTAGGDGEMLSPGGAHYKALFLAGTSDHMTMSALRQIKRLADAGVRVIGQRPVADPSMDDPEGRFAALVDEIWSMPNVVAESDAGKGMTHFGIADDFKAVGGDTGADLRFVHRKLADGDVYFVNNREEHAVKADIRFRVAGKVPELWEAIGGTMRPLSYSSDGKATTVPLDLGPESAVFVVFRKDTAAASATVAPAVTRTVAAVSGPWTVTFQKDRGAPATISMAKLAPLNTNADPGVRYFSGTATYTATIEQPKGIAKGEKLWLDLGKVGDVAQVLVNGQPAGIAWFAPYRVEVGSLLKRGSNRLDIKVADLWVNRLIGDQQPGAHPITWTALPAYRPDAPLRPSGLIGPVTLETERQD</sequence>
<dbReference type="Proteomes" id="UP001202281">
    <property type="component" value="Unassembled WGS sequence"/>
</dbReference>
<evidence type="ECO:0000313" key="5">
    <source>
        <dbReference type="Proteomes" id="UP001202281"/>
    </source>
</evidence>
<evidence type="ECO:0000256" key="1">
    <source>
        <dbReference type="ARBA" id="ARBA00022729"/>
    </source>
</evidence>
<evidence type="ECO:0000259" key="3">
    <source>
        <dbReference type="Pfam" id="PF22666"/>
    </source>
</evidence>
<protein>
    <submittedName>
        <fullName evidence="4">Glycoside hydrolase</fullName>
    </submittedName>
</protein>
<dbReference type="NCBIfam" id="NF045579">
    <property type="entry name" value="rhamnoside_JR"/>
    <property type="match status" value="1"/>
</dbReference>
<dbReference type="PANTHER" id="PTHR43817">
    <property type="entry name" value="GLYCOSYL HYDROLASE"/>
    <property type="match status" value="1"/>
</dbReference>
<reference evidence="4 5" key="1">
    <citation type="submission" date="2022-04" db="EMBL/GenBank/DDBJ databases">
        <title>Identification of a novel bacterium isolated from mangrove sediments.</title>
        <authorList>
            <person name="Pan X."/>
        </authorList>
    </citation>
    <scope>NUCLEOTIDE SEQUENCE [LARGE SCALE GENOMIC DNA]</scope>
    <source>
        <strain evidence="4 5">B2638</strain>
    </source>
</reference>
<dbReference type="EMBL" id="JALHLG010000003">
    <property type="protein sequence ID" value="MCJ2185866.1"/>
    <property type="molecule type" value="Genomic_DNA"/>
</dbReference>
<dbReference type="Gene3D" id="2.60.120.260">
    <property type="entry name" value="Galactose-binding domain-like"/>
    <property type="match status" value="1"/>
</dbReference>
<keyword evidence="1" id="KW-0732">Signal</keyword>
<evidence type="ECO:0000256" key="2">
    <source>
        <dbReference type="ARBA" id="ARBA00022801"/>
    </source>
</evidence>
<keyword evidence="5" id="KW-1185">Reference proteome</keyword>
<dbReference type="SUPFAM" id="SSF49785">
    <property type="entry name" value="Galactose-binding domain-like"/>
    <property type="match status" value="1"/>
</dbReference>
<dbReference type="InterPro" id="IPR054593">
    <property type="entry name" value="Beta-mannosidase-like_N2"/>
</dbReference>
<accession>A0ABT0BM07</accession>
<comment type="caution">
    <text evidence="4">The sequence shown here is derived from an EMBL/GenBank/DDBJ whole genome shotgun (WGS) entry which is preliminary data.</text>
</comment>
<dbReference type="Pfam" id="PF22666">
    <property type="entry name" value="Glyco_hydro_2_N2"/>
    <property type="match status" value="1"/>
</dbReference>
<keyword evidence="2 4" id="KW-0378">Hydrolase</keyword>
<evidence type="ECO:0000313" key="4">
    <source>
        <dbReference type="EMBL" id="MCJ2185866.1"/>
    </source>
</evidence>
<organism evidence="4 5">
    <name type="scientific">Novosphingobium beihaiensis</name>
    <dbReference type="NCBI Taxonomy" id="2930389"/>
    <lineage>
        <taxon>Bacteria</taxon>
        <taxon>Pseudomonadati</taxon>
        <taxon>Pseudomonadota</taxon>
        <taxon>Alphaproteobacteria</taxon>
        <taxon>Sphingomonadales</taxon>
        <taxon>Sphingomonadaceae</taxon>
        <taxon>Novosphingobium</taxon>
    </lineage>
</organism>
<proteinExistence type="predicted"/>